<proteinExistence type="predicted"/>
<keyword evidence="2" id="KW-1185">Reference proteome</keyword>
<gene>
    <name evidence="1" type="ORF">DPMN_112421</name>
</gene>
<reference evidence="1" key="1">
    <citation type="journal article" date="2019" name="bioRxiv">
        <title>The Genome of the Zebra Mussel, Dreissena polymorpha: A Resource for Invasive Species Research.</title>
        <authorList>
            <person name="McCartney M.A."/>
            <person name="Auch B."/>
            <person name="Kono T."/>
            <person name="Mallez S."/>
            <person name="Zhang Y."/>
            <person name="Obille A."/>
            <person name="Becker A."/>
            <person name="Abrahante J.E."/>
            <person name="Garbe J."/>
            <person name="Badalamenti J.P."/>
            <person name="Herman A."/>
            <person name="Mangelson H."/>
            <person name="Liachko I."/>
            <person name="Sullivan S."/>
            <person name="Sone E.D."/>
            <person name="Koren S."/>
            <person name="Silverstein K.A.T."/>
            <person name="Beckman K.B."/>
            <person name="Gohl D.M."/>
        </authorList>
    </citation>
    <scope>NUCLEOTIDE SEQUENCE</scope>
    <source>
        <strain evidence="1">Duluth1</strain>
        <tissue evidence="1">Whole animal</tissue>
    </source>
</reference>
<sequence>MTGSEQTIYGRVPTDNFSAARFFINDSLTKVNFPAPITTNVRTKFHEDWSINVTSKVFKRFYYSHTYFLTNFEHDKDIIETTCLTRFHDNQAINVTYRVLKRKTVDDALRTNCDPKSTP</sequence>
<protein>
    <submittedName>
        <fullName evidence="1">Uncharacterized protein</fullName>
    </submittedName>
</protein>
<dbReference type="EMBL" id="JAIWYP010000004">
    <property type="protein sequence ID" value="KAH3839002.1"/>
    <property type="molecule type" value="Genomic_DNA"/>
</dbReference>
<reference evidence="1" key="2">
    <citation type="submission" date="2020-11" db="EMBL/GenBank/DDBJ databases">
        <authorList>
            <person name="McCartney M.A."/>
            <person name="Auch B."/>
            <person name="Kono T."/>
            <person name="Mallez S."/>
            <person name="Becker A."/>
            <person name="Gohl D.M."/>
            <person name="Silverstein K.A.T."/>
            <person name="Koren S."/>
            <person name="Bechman K.B."/>
            <person name="Herman A."/>
            <person name="Abrahante J.E."/>
            <person name="Garbe J."/>
        </authorList>
    </citation>
    <scope>NUCLEOTIDE SEQUENCE</scope>
    <source>
        <strain evidence="1">Duluth1</strain>
        <tissue evidence="1">Whole animal</tissue>
    </source>
</reference>
<accession>A0A9D4KFM1</accession>
<evidence type="ECO:0000313" key="2">
    <source>
        <dbReference type="Proteomes" id="UP000828390"/>
    </source>
</evidence>
<name>A0A9D4KFM1_DREPO</name>
<organism evidence="1 2">
    <name type="scientific">Dreissena polymorpha</name>
    <name type="common">Zebra mussel</name>
    <name type="synonym">Mytilus polymorpha</name>
    <dbReference type="NCBI Taxonomy" id="45954"/>
    <lineage>
        <taxon>Eukaryota</taxon>
        <taxon>Metazoa</taxon>
        <taxon>Spiralia</taxon>
        <taxon>Lophotrochozoa</taxon>
        <taxon>Mollusca</taxon>
        <taxon>Bivalvia</taxon>
        <taxon>Autobranchia</taxon>
        <taxon>Heteroconchia</taxon>
        <taxon>Euheterodonta</taxon>
        <taxon>Imparidentia</taxon>
        <taxon>Neoheterodontei</taxon>
        <taxon>Myida</taxon>
        <taxon>Dreissenoidea</taxon>
        <taxon>Dreissenidae</taxon>
        <taxon>Dreissena</taxon>
    </lineage>
</organism>
<evidence type="ECO:0000313" key="1">
    <source>
        <dbReference type="EMBL" id="KAH3839002.1"/>
    </source>
</evidence>
<dbReference type="Proteomes" id="UP000828390">
    <property type="component" value="Unassembled WGS sequence"/>
</dbReference>
<dbReference type="AlphaFoldDB" id="A0A9D4KFM1"/>
<comment type="caution">
    <text evidence="1">The sequence shown here is derived from an EMBL/GenBank/DDBJ whole genome shotgun (WGS) entry which is preliminary data.</text>
</comment>